<dbReference type="Pfam" id="PF01576">
    <property type="entry name" value="Myosin_tail_1"/>
    <property type="match status" value="1"/>
</dbReference>
<evidence type="ECO:0000256" key="3">
    <source>
        <dbReference type="ARBA" id="ARBA00022433"/>
    </source>
</evidence>
<evidence type="ECO:0000256" key="6">
    <source>
        <dbReference type="ARBA" id="ARBA00022840"/>
    </source>
</evidence>
<dbReference type="Gene3D" id="1.20.120.720">
    <property type="entry name" value="Myosin VI head, motor domain, U50 subdomain"/>
    <property type="match status" value="1"/>
</dbReference>
<dbReference type="PROSITE" id="PS50096">
    <property type="entry name" value="IQ"/>
    <property type="match status" value="1"/>
</dbReference>
<reference evidence="16" key="3">
    <citation type="submission" date="2025-09" db="UniProtKB">
        <authorList>
            <consortium name="Ensembl"/>
        </authorList>
    </citation>
    <scope>IDENTIFICATION</scope>
</reference>
<feature type="region of interest" description="Disordered" evidence="14">
    <location>
        <begin position="1137"/>
        <end position="1164"/>
    </location>
</feature>
<dbReference type="InterPro" id="IPR002928">
    <property type="entry name" value="Myosin_tail"/>
</dbReference>
<evidence type="ECO:0000259" key="15">
    <source>
        <dbReference type="PROSITE" id="PS51456"/>
    </source>
</evidence>
<keyword evidence="3" id="KW-0787">Thick filament</keyword>
<dbReference type="InterPro" id="IPR014751">
    <property type="entry name" value="XRCC4-like_C"/>
</dbReference>
<sequence>MNPPKFDMIEDMAMLTHLNEASVLHNLRKRYSRWMIYTYSGLFCVTVNPYKWLPVYTAPVVAAYKGKRRSEAPPHIYSIADNAYNDMLRNRENQSMLITGESGAGKTVNTKRVIQYFAIVAAMGDAAAKKGGTLEDQIIEANPAMEAFGNAKTLRNDNSSRFGKFIRIHFGPTGKLASADIDICEFNDNYLNIWSCSLSSLSLCIFSQHAMDILGFSQEEKYGCYKIVGAIMHFGNMKFKQKQREEQAEADGTESVDKASYLMGVSAADLIKGLLHPRVKVGNEYVVKGQNVEQVNYAVGALAKATYDRMFKWLVGRINKTLYTALPRQFFIGVLDIAGFEIFDLNSFEQLCINFTNEKLQQFFNHHMFILEQEEYKREGIEWTFIDFGLDLQACIDLIEKPLGIMSILEEECMFPKATDNSFKAKMYDNHLGKSPNFQKPRPDKKRKYETHFELVHYAGVVPYNIVGWLDKNKDPLNETVVACFQKSSNKMLGSLYENYVSSDTGKEKRKKAASFQTVSQLHKENLNKLMTNLRSTQPHFVRCIIPNETKTPGIMDAFLVLHQLRCNGVLEGIRICRKGFPNRLLYADFKQRYRILNPHAIPDDKFVDSRKAAEKLLASLDIDHNQYRFGHTKVFFKAGLLGQLEEMRDERLTKILTLLQAVSRGKIMRIELHKMMERKEALMIIQWNIRAFNIVKNWPWMRLFFKIKPLLRSAATEKELIALKEEFLKLKEALEKSEAKRKELEEKQVSLIQEKNDLSLQLQAEQDNLSDAEDRCDLLIKAKIQLEAKVKEMTERLEDEEEMNATLLSKKRKLEDECAELKKDIDDLEITLAKVEKEKHATENKIKNLIEEMAALDEQILKLTKEKKALAESHQQTLDDLQAEEDKVNTLTKAKSKLEQQVDDLEGSLEQEKKLRMDLERTKRKLEGDLKLSLESVMDLENDKQQLEEKLKKKDFDMNQISSKIEDEQALVIQLQKRVKELQARIEELEEELEAERSTRAKVEKQRGDVARELEELSERLEEAGGATSVQIEMNKKRELDFLKLRRDLEEAMLHHEATTATLRKKHADSVAELAEQIDSLQRVKQKLEKEKSETKMEADDLASNLEQLAKSKANTEKMCRLYEDQLNESKAKVEELQRQLNESNTQRSRAQSESGELSRKLEEREVLMNQLQRTKNTFTQNLEELKKQLEEENKAKCALAHGLQSSRHDCDLLREQYEEEQEAKSELQRALSKANAEVAQWRTKYETDAILKTEELEEAKKKLAFRLQEAEEQVEASNAKCSSLEKTKHRLQTEIEDLVVDLERSNAASAALDKKQRNFDKVLAEWKQKYEECQSELESSQKESRSLSTELFKLKNSYEEALDHLESLKRENKNLQEEISDLNDQISQGGKTIHELEKIKKGLDLEKSEIQAALEEAEGTLEHEESKTLRIQLELNQIKADIDRKLADKDEEIDNLRRNHQRALESMQTSLDAEAKSRNEAIRLKKKMEGDLNEMEVQLNHANRIANESQKMVRNLQTQIKDLQMELDETIHRSEELKEQVAVTDRRNTLLSAEVEDLRGQAEQTDRARKLAEHELLETVERVNLLHSQNTGLLNQKKKLESDLSMLSTEVDEAVQECRNAEEKAKKAITDAAMMAEELKKEQDTSAHLERMKKNMEQTVKDLQRRLDEAEQIALKGGKKQIQKLENKVRDLESELESEQKKSNEYQKGVRKYERRIKELTYQSEEDRKNVVRLQELIDKLQAKVKSYKRQTEEAVSPVITYILHLEQCITHSYHFN</sequence>
<keyword evidence="5 12" id="KW-0547">Nucleotide-binding</keyword>
<dbReference type="InterPro" id="IPR036961">
    <property type="entry name" value="Kinesin_motor_dom_sf"/>
</dbReference>
<keyword evidence="6 12" id="KW-0067">ATP-binding</keyword>
<feature type="domain" description="Myosin motor" evidence="15">
    <location>
        <begin position="7"/>
        <end position="650"/>
    </location>
</feature>
<evidence type="ECO:0000256" key="9">
    <source>
        <dbReference type="ARBA" id="ARBA00023175"/>
    </source>
</evidence>
<dbReference type="PANTHER" id="PTHR45615:SF29">
    <property type="entry name" value="MYOSIN-7B"/>
    <property type="match status" value="1"/>
</dbReference>
<evidence type="ECO:0000256" key="12">
    <source>
        <dbReference type="PROSITE-ProRule" id="PRU00782"/>
    </source>
</evidence>
<feature type="binding site" evidence="12">
    <location>
        <begin position="100"/>
        <end position="107"/>
    </location>
    <ligand>
        <name>ATP</name>
        <dbReference type="ChEBI" id="CHEBI:30616"/>
    </ligand>
</feature>
<dbReference type="Gene3D" id="1.20.58.530">
    <property type="match status" value="1"/>
</dbReference>
<dbReference type="SMART" id="SM00242">
    <property type="entry name" value="MYSc"/>
    <property type="match status" value="1"/>
</dbReference>
<dbReference type="FunFam" id="1.20.5.340:FF:000003">
    <property type="entry name" value="Myosin heavy chain"/>
    <property type="match status" value="1"/>
</dbReference>
<evidence type="ECO:0000256" key="8">
    <source>
        <dbReference type="ARBA" id="ARBA00023123"/>
    </source>
</evidence>
<feature type="compositionally biased region" description="Polar residues" evidence="14">
    <location>
        <begin position="1140"/>
        <end position="1157"/>
    </location>
</feature>
<evidence type="ECO:0000256" key="13">
    <source>
        <dbReference type="SAM" id="Coils"/>
    </source>
</evidence>
<dbReference type="FunFam" id="1.20.5.340:FF:000006">
    <property type="entry name" value="Myosin heavy chain"/>
    <property type="match status" value="1"/>
</dbReference>
<proteinExistence type="inferred from homology"/>
<dbReference type="Proteomes" id="UP000314983">
    <property type="component" value="Chromosome 20"/>
</dbReference>
<dbReference type="FunFam" id="1.20.5.340:FF:000002">
    <property type="entry name" value="Myosin heavy chain"/>
    <property type="match status" value="1"/>
</dbReference>
<feature type="coiled-coil region" evidence="13">
    <location>
        <begin position="714"/>
        <end position="1021"/>
    </location>
</feature>
<accession>A0AAY5ESJ2</accession>
<dbReference type="Gene3D" id="3.40.850.10">
    <property type="entry name" value="Kinesin motor domain"/>
    <property type="match status" value="2"/>
</dbReference>
<keyword evidence="17" id="KW-1185">Reference proteome</keyword>
<evidence type="ECO:0000313" key="17">
    <source>
        <dbReference type="Proteomes" id="UP000314983"/>
    </source>
</evidence>
<feature type="region of interest" description="Actin-binding" evidence="12">
    <location>
        <begin position="527"/>
        <end position="549"/>
    </location>
</feature>
<dbReference type="InterPro" id="IPR027417">
    <property type="entry name" value="P-loop_NTPase"/>
</dbReference>
<dbReference type="FunFam" id="1.20.5.370:FF:000002">
    <property type="entry name" value="Myosin heavy chain"/>
    <property type="match status" value="1"/>
</dbReference>
<evidence type="ECO:0000256" key="14">
    <source>
        <dbReference type="SAM" id="MobiDB-lite"/>
    </source>
</evidence>
<protein>
    <submittedName>
        <fullName evidence="16">Myosin, heavy chain 7B, cardiac muscle, beta a</fullName>
    </submittedName>
</protein>
<evidence type="ECO:0000256" key="5">
    <source>
        <dbReference type="ARBA" id="ARBA00022741"/>
    </source>
</evidence>
<dbReference type="Gene3D" id="1.20.5.4820">
    <property type="match status" value="1"/>
</dbReference>
<evidence type="ECO:0000256" key="11">
    <source>
        <dbReference type="ARBA" id="ARBA00023203"/>
    </source>
</evidence>
<dbReference type="FunFam" id="1.20.5.370:FF:000008">
    <property type="entry name" value="Myosin heavy chain"/>
    <property type="match status" value="1"/>
</dbReference>
<dbReference type="FunFam" id="1.20.120.720:FF:000001">
    <property type="entry name" value="Myosin heavy chain, muscle"/>
    <property type="match status" value="1"/>
</dbReference>
<dbReference type="GeneTree" id="ENSGT00940000160318"/>
<evidence type="ECO:0000256" key="2">
    <source>
        <dbReference type="ARBA" id="ARBA00008314"/>
    </source>
</evidence>
<comment type="subcellular location">
    <subcellularLocation>
        <location evidence="1">Cytoplasm</location>
        <location evidence="1">Myofibril</location>
    </subcellularLocation>
</comment>
<evidence type="ECO:0000256" key="10">
    <source>
        <dbReference type="ARBA" id="ARBA00023179"/>
    </source>
</evidence>
<keyword evidence="4" id="KW-0963">Cytoplasm</keyword>
<dbReference type="Pfam" id="PF00063">
    <property type="entry name" value="Myosin_head"/>
    <property type="match status" value="2"/>
</dbReference>
<dbReference type="FunFam" id="1.20.5.4820:FF:000001">
    <property type="entry name" value="Myosin heavy chain"/>
    <property type="match status" value="1"/>
</dbReference>
<dbReference type="FunFam" id="1.20.5.340:FF:000013">
    <property type="entry name" value="Myosin heavy chain"/>
    <property type="match status" value="1"/>
</dbReference>
<name>A0AAY5ESJ2_ELEEL</name>
<evidence type="ECO:0000313" key="16">
    <source>
        <dbReference type="Ensembl" id="ENSEEEP00000059529.1"/>
    </source>
</evidence>
<keyword evidence="10" id="KW-0514">Muscle protein</keyword>
<dbReference type="GO" id="GO:0000146">
    <property type="term" value="F:microfilament motor activity"/>
    <property type="evidence" value="ECO:0007669"/>
    <property type="project" value="TreeGrafter"/>
</dbReference>
<dbReference type="FunFam" id="1.20.5.370:FF:000001">
    <property type="entry name" value="Myosin heavy chain"/>
    <property type="match status" value="1"/>
</dbReference>
<dbReference type="FunFam" id="1.20.5.340:FF:000004">
    <property type="entry name" value="Myosin heavy chain"/>
    <property type="match status" value="1"/>
</dbReference>
<dbReference type="SUPFAM" id="SSF52540">
    <property type="entry name" value="P-loop containing nucleoside triphosphate hydrolases"/>
    <property type="match status" value="1"/>
</dbReference>
<comment type="similarity">
    <text evidence="2 12">Belongs to the TRAFAC class myosin-kinesin ATPase superfamily. Myosin family.</text>
</comment>
<dbReference type="PRINTS" id="PR00193">
    <property type="entry name" value="MYOSINHEAVY"/>
</dbReference>
<dbReference type="Ensembl" id="ENSEEET00000057654.1">
    <property type="protein sequence ID" value="ENSEEEP00000059529.1"/>
    <property type="gene ID" value="ENSEEEG00000010740.2"/>
</dbReference>
<evidence type="ECO:0000256" key="7">
    <source>
        <dbReference type="ARBA" id="ARBA00023054"/>
    </source>
</evidence>
<dbReference type="GO" id="GO:0032982">
    <property type="term" value="C:myosin filament"/>
    <property type="evidence" value="ECO:0007669"/>
    <property type="project" value="UniProtKB-KW"/>
</dbReference>
<keyword evidence="9 12" id="KW-0505">Motor protein</keyword>
<dbReference type="Gene3D" id="1.20.5.370">
    <property type="match status" value="4"/>
</dbReference>
<dbReference type="GO" id="GO:0051015">
    <property type="term" value="F:actin filament binding"/>
    <property type="evidence" value="ECO:0007669"/>
    <property type="project" value="TreeGrafter"/>
</dbReference>
<organism evidence="16 17">
    <name type="scientific">Electrophorus electricus</name>
    <name type="common">Electric eel</name>
    <name type="synonym">Gymnotus electricus</name>
    <dbReference type="NCBI Taxonomy" id="8005"/>
    <lineage>
        <taxon>Eukaryota</taxon>
        <taxon>Metazoa</taxon>
        <taxon>Chordata</taxon>
        <taxon>Craniata</taxon>
        <taxon>Vertebrata</taxon>
        <taxon>Euteleostomi</taxon>
        <taxon>Actinopterygii</taxon>
        <taxon>Neopterygii</taxon>
        <taxon>Teleostei</taxon>
        <taxon>Ostariophysi</taxon>
        <taxon>Gymnotiformes</taxon>
        <taxon>Gymnotoidei</taxon>
        <taxon>Gymnotidae</taxon>
        <taxon>Electrophorus</taxon>
    </lineage>
</organism>
<dbReference type="SUPFAM" id="SSF90257">
    <property type="entry name" value="Myosin rod fragments"/>
    <property type="match status" value="5"/>
</dbReference>
<gene>
    <name evidence="16" type="primary">myh7ba</name>
</gene>
<dbReference type="GO" id="GO:0030016">
    <property type="term" value="C:myofibril"/>
    <property type="evidence" value="ECO:0007669"/>
    <property type="project" value="UniProtKB-SubCell"/>
</dbReference>
<dbReference type="FunFam" id="3.40.850.10:FF:000101">
    <property type="entry name" value="Slow myosin heavy chain 2"/>
    <property type="match status" value="1"/>
</dbReference>
<evidence type="ECO:0000256" key="4">
    <source>
        <dbReference type="ARBA" id="ARBA00022490"/>
    </source>
</evidence>
<evidence type="ECO:0000256" key="1">
    <source>
        <dbReference type="ARBA" id="ARBA00004657"/>
    </source>
</evidence>
<dbReference type="PROSITE" id="PS51456">
    <property type="entry name" value="MYOSIN_MOTOR"/>
    <property type="match status" value="1"/>
</dbReference>
<keyword evidence="7 13" id="KW-0175">Coiled coil</keyword>
<reference evidence="16" key="2">
    <citation type="submission" date="2025-08" db="UniProtKB">
        <authorList>
            <consortium name="Ensembl"/>
        </authorList>
    </citation>
    <scope>IDENTIFICATION</scope>
</reference>
<dbReference type="FunFam" id="1.20.5.370:FF:000007">
    <property type="entry name" value="Myosin heavy chain"/>
    <property type="match status" value="1"/>
</dbReference>
<keyword evidence="11 12" id="KW-0009">Actin-binding</keyword>
<dbReference type="InterPro" id="IPR001609">
    <property type="entry name" value="Myosin_head_motor_dom-like"/>
</dbReference>
<dbReference type="FunFam" id="1.20.58.530:FF:000001">
    <property type="entry name" value="Myosin heavy chain"/>
    <property type="match status" value="1"/>
</dbReference>
<reference evidence="16 17" key="1">
    <citation type="submission" date="2020-05" db="EMBL/GenBank/DDBJ databases">
        <title>Electrophorus electricus (electric eel) genome, fEleEle1, primary haplotype.</title>
        <authorList>
            <person name="Myers G."/>
            <person name="Meyer A."/>
            <person name="Fedrigo O."/>
            <person name="Formenti G."/>
            <person name="Rhie A."/>
            <person name="Tracey A."/>
            <person name="Sims Y."/>
            <person name="Jarvis E.D."/>
        </authorList>
    </citation>
    <scope>NUCLEOTIDE SEQUENCE [LARGE SCALE GENOMIC DNA]</scope>
</reference>
<dbReference type="GO" id="GO:0048731">
    <property type="term" value="P:system development"/>
    <property type="evidence" value="ECO:0007669"/>
    <property type="project" value="UniProtKB-ARBA"/>
</dbReference>
<dbReference type="GO" id="GO:0016460">
    <property type="term" value="C:myosin II complex"/>
    <property type="evidence" value="ECO:0007669"/>
    <property type="project" value="TreeGrafter"/>
</dbReference>
<keyword evidence="8 12" id="KW-0518">Myosin</keyword>
<dbReference type="GO" id="GO:0005524">
    <property type="term" value="F:ATP binding"/>
    <property type="evidence" value="ECO:0007669"/>
    <property type="project" value="UniProtKB-UniRule"/>
</dbReference>
<dbReference type="SUPFAM" id="SSF57997">
    <property type="entry name" value="Tropomyosin"/>
    <property type="match status" value="1"/>
</dbReference>
<dbReference type="Gene3D" id="1.20.5.340">
    <property type="match status" value="4"/>
</dbReference>
<dbReference type="PANTHER" id="PTHR45615">
    <property type="entry name" value="MYOSIN HEAVY CHAIN, NON-MUSCLE"/>
    <property type="match status" value="1"/>
</dbReference>